<organism evidence="3">
    <name type="scientific">hydrothermal vent metagenome</name>
    <dbReference type="NCBI Taxonomy" id="652676"/>
    <lineage>
        <taxon>unclassified sequences</taxon>
        <taxon>metagenomes</taxon>
        <taxon>ecological metagenomes</taxon>
    </lineage>
</organism>
<sequence>MSDRVREQIELLREELVDVDAQVRDGDLDEETAAGIKARYEAELAALEASLAAAITADANDDQAGDDVSGRKRLNGRAITGIALVAVAMTVIGVFAVQSINNQRITGADGIVGDIVRGEAQINLDDVSNEEIEAVVAANPEIIPMRLALARRYFEAGEFDKALDHYFEVLNREQNPEALANVGWMTYLSGRPDIAVSYVEAAMDRQPDYLAAEWYLGNIYMALGRNDEASVFLVKISTSNEVPDDVKAEALKLLEQIRAEG</sequence>
<keyword evidence="2" id="KW-1133">Transmembrane helix</keyword>
<dbReference type="EMBL" id="UOEI01000024">
    <property type="protein sequence ID" value="VAV89932.1"/>
    <property type="molecule type" value="Genomic_DNA"/>
</dbReference>
<keyword evidence="2" id="KW-0812">Transmembrane</keyword>
<evidence type="ECO:0000313" key="3">
    <source>
        <dbReference type="EMBL" id="VAV89932.1"/>
    </source>
</evidence>
<accession>A0A3B0RCQ8</accession>
<proteinExistence type="predicted"/>
<name>A0A3B0RCQ8_9ZZZZ</name>
<keyword evidence="2" id="KW-0472">Membrane</keyword>
<dbReference type="Pfam" id="PF14559">
    <property type="entry name" value="TPR_19"/>
    <property type="match status" value="1"/>
</dbReference>
<reference evidence="3" key="1">
    <citation type="submission" date="2018-06" db="EMBL/GenBank/DDBJ databases">
        <authorList>
            <person name="Zhirakovskaya E."/>
        </authorList>
    </citation>
    <scope>NUCLEOTIDE SEQUENCE</scope>
</reference>
<dbReference type="AlphaFoldDB" id="A0A3B0RCQ8"/>
<dbReference type="InterPro" id="IPR019734">
    <property type="entry name" value="TPR_rpt"/>
</dbReference>
<keyword evidence="1" id="KW-0175">Coiled coil</keyword>
<dbReference type="Gene3D" id="1.25.40.10">
    <property type="entry name" value="Tetratricopeptide repeat domain"/>
    <property type="match status" value="1"/>
</dbReference>
<evidence type="ECO:0000256" key="1">
    <source>
        <dbReference type="SAM" id="Coils"/>
    </source>
</evidence>
<gene>
    <name evidence="3" type="ORF">MNBD_ACTINO01-1860</name>
</gene>
<protein>
    <recommendedName>
        <fullName evidence="4">Tetratricopeptide repeat protein</fullName>
    </recommendedName>
</protein>
<evidence type="ECO:0000256" key="2">
    <source>
        <dbReference type="SAM" id="Phobius"/>
    </source>
</evidence>
<evidence type="ECO:0008006" key="4">
    <source>
        <dbReference type="Google" id="ProtNLM"/>
    </source>
</evidence>
<dbReference type="SUPFAM" id="SSF48452">
    <property type="entry name" value="TPR-like"/>
    <property type="match status" value="1"/>
</dbReference>
<feature type="transmembrane region" description="Helical" evidence="2">
    <location>
        <begin position="78"/>
        <end position="97"/>
    </location>
</feature>
<dbReference type="InterPro" id="IPR011990">
    <property type="entry name" value="TPR-like_helical_dom_sf"/>
</dbReference>
<feature type="coiled-coil region" evidence="1">
    <location>
        <begin position="2"/>
        <end position="57"/>
    </location>
</feature>
<dbReference type="PROSITE" id="PS50005">
    <property type="entry name" value="TPR"/>
    <property type="match status" value="1"/>
</dbReference>